<dbReference type="AlphaFoldDB" id="A0A4Z2CRU0"/>
<reference evidence="2 3" key="1">
    <citation type="submission" date="2019-03" db="EMBL/GenBank/DDBJ databases">
        <title>An improved genome assembly of the fluke Schistosoma japonicum.</title>
        <authorList>
            <person name="Hu W."/>
            <person name="Luo F."/>
            <person name="Yin M."/>
            <person name="Mo X."/>
            <person name="Sun C."/>
            <person name="Wu Q."/>
            <person name="Zhu B."/>
            <person name="Xiang M."/>
            <person name="Wang J."/>
            <person name="Wang Y."/>
            <person name="Zhang T."/>
            <person name="Xu B."/>
            <person name="Zheng H."/>
            <person name="Feng Z."/>
        </authorList>
    </citation>
    <scope>NUCLEOTIDE SEQUENCE [LARGE SCALE GENOMIC DNA]</scope>
    <source>
        <strain evidence="2">HuSjv2</strain>
        <tissue evidence="2">Worms</tissue>
    </source>
</reference>
<accession>A0A4Z2CRU0</accession>
<evidence type="ECO:0000313" key="2">
    <source>
        <dbReference type="EMBL" id="TNN06979.1"/>
    </source>
</evidence>
<keyword evidence="3" id="KW-1185">Reference proteome</keyword>
<proteinExistence type="predicted"/>
<dbReference type="Proteomes" id="UP000311919">
    <property type="component" value="Unassembled WGS sequence"/>
</dbReference>
<evidence type="ECO:0000256" key="1">
    <source>
        <dbReference type="SAM" id="MobiDB-lite"/>
    </source>
</evidence>
<name>A0A4Z2CRU0_SCHJA</name>
<gene>
    <name evidence="2" type="ORF">EWB00_008019</name>
</gene>
<protein>
    <submittedName>
        <fullName evidence="2">Uncharacterized protein</fullName>
    </submittedName>
</protein>
<feature type="region of interest" description="Disordered" evidence="1">
    <location>
        <begin position="1"/>
        <end position="22"/>
    </location>
</feature>
<evidence type="ECO:0000313" key="3">
    <source>
        <dbReference type="Proteomes" id="UP000311919"/>
    </source>
</evidence>
<dbReference type="EMBL" id="SKCS01000443">
    <property type="protein sequence ID" value="TNN06979.1"/>
    <property type="molecule type" value="Genomic_DNA"/>
</dbReference>
<organism evidence="2 3">
    <name type="scientific">Schistosoma japonicum</name>
    <name type="common">Blood fluke</name>
    <dbReference type="NCBI Taxonomy" id="6182"/>
    <lineage>
        <taxon>Eukaryota</taxon>
        <taxon>Metazoa</taxon>
        <taxon>Spiralia</taxon>
        <taxon>Lophotrochozoa</taxon>
        <taxon>Platyhelminthes</taxon>
        <taxon>Trematoda</taxon>
        <taxon>Digenea</taxon>
        <taxon>Strigeidida</taxon>
        <taxon>Schistosomatoidea</taxon>
        <taxon>Schistosomatidae</taxon>
        <taxon>Schistosoma</taxon>
    </lineage>
</organism>
<feature type="non-terminal residue" evidence="2">
    <location>
        <position position="1"/>
    </location>
</feature>
<comment type="caution">
    <text evidence="2">The sequence shown here is derived from an EMBL/GenBank/DDBJ whole genome shotgun (WGS) entry which is preliminary data.</text>
</comment>
<sequence>FKRKREPRSRQCESASGSDEGCCAQTCGHDVEPPNIIATREFDISSLLSAAAVR</sequence>